<sequence>MYGTNMDNVNTSSRLIDTMITLDMVTKSQQQPPKFDWSIDLIDSIWYHISRYLTVNDIHRLTRTCSSLYTIFASHDFWSYLIRRRFGHAIWHRSIKNSLLLPDDQKIVDLSRRKPCRSKSIYFELLKRKRISFADFNNFTFDTNRNYTTIVESSSLNGYVLYIKDTIETCYSLHIETMFENILPGNYDVIWRMKLNTPYMFGETEFFASAEQVNPGKTAYMRWTQDDFLSMYSCFYCDIAKTNLWFYQTIGTVEINGNKPCNVFISMTNHDSIHAKHGVYLDYVELKLRLE</sequence>
<dbReference type="EMBL" id="CAJNRG010001950">
    <property type="protein sequence ID" value="CAF2041891.1"/>
    <property type="molecule type" value="Genomic_DNA"/>
</dbReference>
<protein>
    <recommendedName>
        <fullName evidence="3">F-box domain-containing protein</fullName>
    </recommendedName>
</protein>
<reference evidence="1" key="1">
    <citation type="submission" date="2021-02" db="EMBL/GenBank/DDBJ databases">
        <authorList>
            <person name="Nowell W R."/>
        </authorList>
    </citation>
    <scope>NUCLEOTIDE SEQUENCE</scope>
</reference>
<dbReference type="Gene3D" id="1.20.1280.50">
    <property type="match status" value="1"/>
</dbReference>
<name>A0A816NZL3_9BILA</name>
<dbReference type="Proteomes" id="UP000663887">
    <property type="component" value="Unassembled WGS sequence"/>
</dbReference>
<evidence type="ECO:0000313" key="2">
    <source>
        <dbReference type="Proteomes" id="UP000663887"/>
    </source>
</evidence>
<evidence type="ECO:0000313" key="1">
    <source>
        <dbReference type="EMBL" id="CAF2041891.1"/>
    </source>
</evidence>
<gene>
    <name evidence="1" type="ORF">XDN619_LOCUS6865</name>
</gene>
<comment type="caution">
    <text evidence="1">The sequence shown here is derived from an EMBL/GenBank/DDBJ whole genome shotgun (WGS) entry which is preliminary data.</text>
</comment>
<proteinExistence type="predicted"/>
<evidence type="ECO:0008006" key="3">
    <source>
        <dbReference type="Google" id="ProtNLM"/>
    </source>
</evidence>
<accession>A0A816NZL3</accession>
<dbReference type="InterPro" id="IPR036047">
    <property type="entry name" value="F-box-like_dom_sf"/>
</dbReference>
<dbReference type="AlphaFoldDB" id="A0A816NZL3"/>
<organism evidence="1 2">
    <name type="scientific">Rotaria magnacalcarata</name>
    <dbReference type="NCBI Taxonomy" id="392030"/>
    <lineage>
        <taxon>Eukaryota</taxon>
        <taxon>Metazoa</taxon>
        <taxon>Spiralia</taxon>
        <taxon>Gnathifera</taxon>
        <taxon>Rotifera</taxon>
        <taxon>Eurotatoria</taxon>
        <taxon>Bdelloidea</taxon>
        <taxon>Philodinida</taxon>
        <taxon>Philodinidae</taxon>
        <taxon>Rotaria</taxon>
    </lineage>
</organism>
<dbReference type="SUPFAM" id="SSF81383">
    <property type="entry name" value="F-box domain"/>
    <property type="match status" value="1"/>
</dbReference>